<protein>
    <submittedName>
        <fullName evidence="1">Uncharacterized protein</fullName>
    </submittedName>
</protein>
<accession>A0A4D4L826</accession>
<dbReference type="Proteomes" id="UP000301309">
    <property type="component" value="Unassembled WGS sequence"/>
</dbReference>
<gene>
    <name evidence="1" type="ORF">SVIO_059690</name>
</gene>
<name>A0A4D4L826_STRVO</name>
<organism evidence="1 2">
    <name type="scientific">Streptomyces violaceusniger</name>
    <dbReference type="NCBI Taxonomy" id="68280"/>
    <lineage>
        <taxon>Bacteria</taxon>
        <taxon>Bacillati</taxon>
        <taxon>Actinomycetota</taxon>
        <taxon>Actinomycetes</taxon>
        <taxon>Kitasatosporales</taxon>
        <taxon>Streptomycetaceae</taxon>
        <taxon>Streptomyces</taxon>
        <taxon>Streptomyces violaceusniger group</taxon>
    </lineage>
</organism>
<dbReference type="InterPro" id="IPR010581">
    <property type="entry name" value="DUF1152"/>
</dbReference>
<sequence length="187" mass="20445">MELLHERLERVVHTLTADDVAPIGPVMEWHPSEATGMLTAAARGVRGLCEVRDAGLTVPLTDDGAVVHEADLDTAFRRNRLAGAIADTIGLVEAERHCREVCGYSEIDYEREKAARSGAAPEGPFRPRAVLAGVARFAEEARARGVSHTTFRRLTEVLGLSGVQRADLRALLIGTQPERYDAPLWRL</sequence>
<evidence type="ECO:0000313" key="2">
    <source>
        <dbReference type="Proteomes" id="UP000301309"/>
    </source>
</evidence>
<dbReference type="EMBL" id="BJHW01000001">
    <property type="protein sequence ID" value="GDY55346.1"/>
    <property type="molecule type" value="Genomic_DNA"/>
</dbReference>
<keyword evidence="2" id="KW-1185">Reference proteome</keyword>
<dbReference type="Pfam" id="PF06626">
    <property type="entry name" value="DUF1152"/>
    <property type="match status" value="1"/>
</dbReference>
<evidence type="ECO:0000313" key="1">
    <source>
        <dbReference type="EMBL" id="GDY55346.1"/>
    </source>
</evidence>
<dbReference type="AlphaFoldDB" id="A0A4D4L826"/>
<comment type="caution">
    <text evidence="1">The sequence shown here is derived from an EMBL/GenBank/DDBJ whole genome shotgun (WGS) entry which is preliminary data.</text>
</comment>
<reference evidence="1 2" key="1">
    <citation type="journal article" date="2020" name="Int. J. Syst. Evol. Microbiol.">
        <title>Reclassification of Streptomyces castelarensis and Streptomyces sporoclivatus as later heterotypic synonyms of Streptomyces antimycoticus.</title>
        <authorList>
            <person name="Komaki H."/>
            <person name="Tamura T."/>
        </authorList>
    </citation>
    <scope>NUCLEOTIDE SEQUENCE [LARGE SCALE GENOMIC DNA]</scope>
    <source>
        <strain evidence="1 2">NBRC 13459</strain>
    </source>
</reference>
<proteinExistence type="predicted"/>